<dbReference type="RefSeq" id="WP_358137442.1">
    <property type="nucleotide sequence ID" value="NZ_JBFALK010000016.1"/>
</dbReference>
<gene>
    <name evidence="1" type="ORF">AB0I59_27550</name>
</gene>
<protein>
    <submittedName>
        <fullName evidence="1">DUF5713 family protein</fullName>
    </submittedName>
</protein>
<evidence type="ECO:0000313" key="2">
    <source>
        <dbReference type="Proteomes" id="UP001551675"/>
    </source>
</evidence>
<accession>A0ABV3GL85</accession>
<comment type="caution">
    <text evidence="1">The sequence shown here is derived from an EMBL/GenBank/DDBJ whole genome shotgun (WGS) entry which is preliminary data.</text>
</comment>
<dbReference type="Proteomes" id="UP001551675">
    <property type="component" value="Unassembled WGS sequence"/>
</dbReference>
<sequence>MVSVSMMLARGSWRPFRRYLSSIWRIMSAAGPTSVVSGAVQYRDTGRITEQEIAVSPTNQQVATHAFLRGMYEDGYFPDHVVDKGKAILLRLCERIEAERPSDLAALYVLTEAATEEFNTLEADFEAAGSGIETTAREMIAEDFWFVASAYGFAEADAEELVAARDW</sequence>
<dbReference type="EMBL" id="JBFALK010000016">
    <property type="protein sequence ID" value="MEV0972374.1"/>
    <property type="molecule type" value="Genomic_DNA"/>
</dbReference>
<name>A0ABV3GL85_MICGL</name>
<organism evidence="1 2">
    <name type="scientific">Microtetraspora glauca</name>
    <dbReference type="NCBI Taxonomy" id="1996"/>
    <lineage>
        <taxon>Bacteria</taxon>
        <taxon>Bacillati</taxon>
        <taxon>Actinomycetota</taxon>
        <taxon>Actinomycetes</taxon>
        <taxon>Streptosporangiales</taxon>
        <taxon>Streptosporangiaceae</taxon>
        <taxon>Microtetraspora</taxon>
    </lineage>
</organism>
<dbReference type="InterPro" id="IPR043767">
    <property type="entry name" value="DUF5713"/>
</dbReference>
<dbReference type="Pfam" id="PF18977">
    <property type="entry name" value="DUF5713"/>
    <property type="match status" value="1"/>
</dbReference>
<proteinExistence type="predicted"/>
<keyword evidence="2" id="KW-1185">Reference proteome</keyword>
<reference evidence="1 2" key="1">
    <citation type="submission" date="2024-06" db="EMBL/GenBank/DDBJ databases">
        <title>The Natural Products Discovery Center: Release of the First 8490 Sequenced Strains for Exploring Actinobacteria Biosynthetic Diversity.</title>
        <authorList>
            <person name="Kalkreuter E."/>
            <person name="Kautsar S.A."/>
            <person name="Yang D."/>
            <person name="Bader C.D."/>
            <person name="Teijaro C.N."/>
            <person name="Fluegel L."/>
            <person name="Davis C.M."/>
            <person name="Simpson J.R."/>
            <person name="Lauterbach L."/>
            <person name="Steele A.D."/>
            <person name="Gui C."/>
            <person name="Meng S."/>
            <person name="Li G."/>
            <person name="Viehrig K."/>
            <person name="Ye F."/>
            <person name="Su P."/>
            <person name="Kiefer A.F."/>
            <person name="Nichols A."/>
            <person name="Cepeda A.J."/>
            <person name="Yan W."/>
            <person name="Fan B."/>
            <person name="Jiang Y."/>
            <person name="Adhikari A."/>
            <person name="Zheng C.-J."/>
            <person name="Schuster L."/>
            <person name="Cowan T.M."/>
            <person name="Smanski M.J."/>
            <person name="Chevrette M.G."/>
            <person name="De Carvalho L.P.S."/>
            <person name="Shen B."/>
        </authorList>
    </citation>
    <scope>NUCLEOTIDE SEQUENCE [LARGE SCALE GENOMIC DNA]</scope>
    <source>
        <strain evidence="1 2">NPDC050100</strain>
    </source>
</reference>
<evidence type="ECO:0000313" key="1">
    <source>
        <dbReference type="EMBL" id="MEV0972374.1"/>
    </source>
</evidence>